<dbReference type="Proteomes" id="UP000775547">
    <property type="component" value="Unassembled WGS sequence"/>
</dbReference>
<evidence type="ECO:0000313" key="3">
    <source>
        <dbReference type="Proteomes" id="UP000775547"/>
    </source>
</evidence>
<reference evidence="2" key="1">
    <citation type="submission" date="2020-07" db="EMBL/GenBank/DDBJ databases">
        <authorList>
            <person name="Nieuwenhuis M."/>
            <person name="Van De Peppel L.J.J."/>
        </authorList>
    </citation>
    <scope>NUCLEOTIDE SEQUENCE</scope>
    <source>
        <strain evidence="2">AP01</strain>
        <tissue evidence="2">Mycelium</tissue>
    </source>
</reference>
<feature type="compositionally biased region" description="Basic and acidic residues" evidence="1">
    <location>
        <begin position="282"/>
        <end position="291"/>
    </location>
</feature>
<name>A0A9P7G228_9AGAR</name>
<feature type="compositionally biased region" description="Basic and acidic residues" evidence="1">
    <location>
        <begin position="138"/>
        <end position="155"/>
    </location>
</feature>
<organism evidence="2 3">
    <name type="scientific">Asterophora parasitica</name>
    <dbReference type="NCBI Taxonomy" id="117018"/>
    <lineage>
        <taxon>Eukaryota</taxon>
        <taxon>Fungi</taxon>
        <taxon>Dikarya</taxon>
        <taxon>Basidiomycota</taxon>
        <taxon>Agaricomycotina</taxon>
        <taxon>Agaricomycetes</taxon>
        <taxon>Agaricomycetidae</taxon>
        <taxon>Agaricales</taxon>
        <taxon>Tricholomatineae</taxon>
        <taxon>Lyophyllaceae</taxon>
        <taxon>Asterophora</taxon>
    </lineage>
</organism>
<dbReference type="EMBL" id="JABCKV010000324">
    <property type="protein sequence ID" value="KAG5641374.1"/>
    <property type="molecule type" value="Genomic_DNA"/>
</dbReference>
<comment type="caution">
    <text evidence="2">The sequence shown here is derived from an EMBL/GenBank/DDBJ whole genome shotgun (WGS) entry which is preliminary data.</text>
</comment>
<keyword evidence="3" id="KW-1185">Reference proteome</keyword>
<dbReference type="AlphaFoldDB" id="A0A9P7G228"/>
<evidence type="ECO:0000313" key="2">
    <source>
        <dbReference type="EMBL" id="KAG5641374.1"/>
    </source>
</evidence>
<proteinExistence type="predicted"/>
<sequence>LEALETYIHSQKALLARTQSDITRLQHLRNDAISRPFHFMESLNQLEGSPLKLSEQCDAQLIMPPNIDWTVYEAHDPRPLQNLTLNAQQKYEQRHKPCPYQRSELSDLQKLVKKARQTIVDPVLAIFESMSEPEDEPQEKLDPEEARRQREREKLRELKKRKIQTWGGLKLPSTHARGVFIRHDVEDESLEVDITLDDRPSGTGTPHSSAMDVDIPATSRAPYSTKSWPSSHIASPKLPWSRQPSKVSENHAKGLPASTKRTVKASASTDHQSSVPAASKPRGADKPKPETYKQAWSVSEQHLLEQLLDQIPEGEKNRFVTSILWLGENTHIRRSSGGRRYLEQ</sequence>
<feature type="region of interest" description="Disordered" evidence="1">
    <location>
        <begin position="192"/>
        <end position="293"/>
    </location>
</feature>
<dbReference type="OrthoDB" id="424753at2759"/>
<protein>
    <submittedName>
        <fullName evidence="2">Uncharacterized protein</fullName>
    </submittedName>
</protein>
<feature type="region of interest" description="Disordered" evidence="1">
    <location>
        <begin position="128"/>
        <end position="155"/>
    </location>
</feature>
<reference evidence="2" key="2">
    <citation type="submission" date="2021-10" db="EMBL/GenBank/DDBJ databases">
        <title>Phylogenomics reveals ancestral predisposition of the termite-cultivated fungus Termitomyces towards a domesticated lifestyle.</title>
        <authorList>
            <person name="Auxier B."/>
            <person name="Grum-Grzhimaylo A."/>
            <person name="Cardenas M.E."/>
            <person name="Lodge J.D."/>
            <person name="Laessoe T."/>
            <person name="Pedersen O."/>
            <person name="Smith M.E."/>
            <person name="Kuyper T.W."/>
            <person name="Franco-Molano E.A."/>
            <person name="Baroni T.J."/>
            <person name="Aanen D.K."/>
        </authorList>
    </citation>
    <scope>NUCLEOTIDE SEQUENCE</scope>
    <source>
        <strain evidence="2">AP01</strain>
        <tissue evidence="2">Mycelium</tissue>
    </source>
</reference>
<evidence type="ECO:0000256" key="1">
    <source>
        <dbReference type="SAM" id="MobiDB-lite"/>
    </source>
</evidence>
<feature type="compositionally biased region" description="Polar residues" evidence="1">
    <location>
        <begin position="265"/>
        <end position="276"/>
    </location>
</feature>
<feature type="non-terminal residue" evidence="2">
    <location>
        <position position="344"/>
    </location>
</feature>
<gene>
    <name evidence="2" type="ORF">DXG03_005380</name>
</gene>
<accession>A0A9P7G228</accession>
<feature type="compositionally biased region" description="Polar residues" evidence="1">
    <location>
        <begin position="221"/>
        <end position="233"/>
    </location>
</feature>